<dbReference type="EMBL" id="CADCTF010000034">
    <property type="protein sequence ID" value="CAA9222829.1"/>
    <property type="molecule type" value="Genomic_DNA"/>
</dbReference>
<dbReference type="InterPro" id="IPR057727">
    <property type="entry name" value="WCX_dom"/>
</dbReference>
<dbReference type="SUPFAM" id="SSF46785">
    <property type="entry name" value="Winged helix' DNA-binding domain"/>
    <property type="match status" value="1"/>
</dbReference>
<dbReference type="AlphaFoldDB" id="A0A6J4HHX6"/>
<dbReference type="PIRSF" id="PIRSF016838">
    <property type="entry name" value="PafC"/>
    <property type="match status" value="1"/>
</dbReference>
<dbReference type="CDD" id="cd00090">
    <property type="entry name" value="HTH_ARSR"/>
    <property type="match status" value="1"/>
</dbReference>
<dbReference type="Pfam" id="PF13280">
    <property type="entry name" value="WYL"/>
    <property type="match status" value="1"/>
</dbReference>
<dbReference type="InterPro" id="IPR001034">
    <property type="entry name" value="DeoR_HTH"/>
</dbReference>
<name>A0A6J4HHX6_9ACTN</name>
<evidence type="ECO:0000313" key="4">
    <source>
        <dbReference type="EMBL" id="CAA9222829.1"/>
    </source>
</evidence>
<dbReference type="Pfam" id="PF08279">
    <property type="entry name" value="HTH_11"/>
    <property type="match status" value="1"/>
</dbReference>
<organism evidence="4">
    <name type="scientific">uncultured Acidimicrobiales bacterium</name>
    <dbReference type="NCBI Taxonomy" id="310071"/>
    <lineage>
        <taxon>Bacteria</taxon>
        <taxon>Bacillati</taxon>
        <taxon>Actinomycetota</taxon>
        <taxon>Acidimicrobiia</taxon>
        <taxon>Acidimicrobiales</taxon>
        <taxon>environmental samples</taxon>
    </lineage>
</organism>
<dbReference type="PANTHER" id="PTHR34580:SF3">
    <property type="entry name" value="PROTEIN PAFB"/>
    <property type="match status" value="1"/>
</dbReference>
<dbReference type="InterPro" id="IPR013196">
    <property type="entry name" value="HTH_11"/>
</dbReference>
<keyword evidence="1" id="KW-0805">Transcription regulation</keyword>
<dbReference type="PROSITE" id="PS51000">
    <property type="entry name" value="HTH_DEOR_2"/>
    <property type="match status" value="1"/>
</dbReference>
<dbReference type="InterPro" id="IPR026881">
    <property type="entry name" value="WYL_dom"/>
</dbReference>
<reference evidence="4" key="1">
    <citation type="submission" date="2020-02" db="EMBL/GenBank/DDBJ databases">
        <authorList>
            <person name="Meier V. D."/>
        </authorList>
    </citation>
    <scope>NUCLEOTIDE SEQUENCE</scope>
    <source>
        <strain evidence="4">AVDCRST_MAG50</strain>
    </source>
</reference>
<dbReference type="PANTHER" id="PTHR34580">
    <property type="match status" value="1"/>
</dbReference>
<evidence type="ECO:0000259" key="3">
    <source>
        <dbReference type="PROSITE" id="PS51000"/>
    </source>
</evidence>
<dbReference type="InterPro" id="IPR028349">
    <property type="entry name" value="PafC-like"/>
</dbReference>
<accession>A0A6J4HHX6</accession>
<dbReference type="Gene3D" id="1.10.10.10">
    <property type="entry name" value="Winged helix-like DNA-binding domain superfamily/Winged helix DNA-binding domain"/>
    <property type="match status" value="1"/>
</dbReference>
<dbReference type="InterPro" id="IPR051534">
    <property type="entry name" value="CBASS_pafABC_assoc_protein"/>
</dbReference>
<dbReference type="PROSITE" id="PS52050">
    <property type="entry name" value="WYL"/>
    <property type="match status" value="1"/>
</dbReference>
<dbReference type="GO" id="GO:0003700">
    <property type="term" value="F:DNA-binding transcription factor activity"/>
    <property type="evidence" value="ECO:0007669"/>
    <property type="project" value="InterPro"/>
</dbReference>
<evidence type="ECO:0000256" key="1">
    <source>
        <dbReference type="ARBA" id="ARBA00023015"/>
    </source>
</evidence>
<keyword evidence="2" id="KW-0804">Transcription</keyword>
<dbReference type="InterPro" id="IPR036388">
    <property type="entry name" value="WH-like_DNA-bd_sf"/>
</dbReference>
<dbReference type="InterPro" id="IPR011991">
    <property type="entry name" value="ArsR-like_HTH"/>
</dbReference>
<feature type="domain" description="HTH deoR-type" evidence="3">
    <location>
        <begin position="21"/>
        <end position="80"/>
    </location>
</feature>
<evidence type="ECO:0000256" key="2">
    <source>
        <dbReference type="ARBA" id="ARBA00023163"/>
    </source>
</evidence>
<dbReference type="InterPro" id="IPR036390">
    <property type="entry name" value="WH_DNA-bd_sf"/>
</dbReference>
<gene>
    <name evidence="4" type="ORF">AVDCRST_MAG50-682</name>
</gene>
<sequence length="341" mass="36394">MISGHFPPGFIEVSGDLLTRPTARVLALLELLQGGGQRTVGELAERLGVDERTVRRYAEHLADLGIPIEAQRGRYGGYSLAPTFKLPPLMLTDDEAVAVALGLDAARRAGLLTTENAAVDSAMAKVRRVLPPVLAGRLQALMATSQFTGATREAAAPGASVMLDLADAASTRRSVTIDYTAWDGRTGSRVIDGYGLVFHGGRWYVTGYDHTRQALRTFRLDRISRVLPAEGRYEVPGDFDPVAQVLAGIASVGWAHEVSVVLHTSPEVARRRVSVAVGRLTEVAGGVRLETRAERLDGMAQLLAGLGWPFTIETPDALRDEVAALAERLRAAASATPTPAG</sequence>
<dbReference type="Pfam" id="PF25583">
    <property type="entry name" value="WCX"/>
    <property type="match status" value="1"/>
</dbReference>
<protein>
    <submittedName>
        <fullName evidence="4">Transcriptional regulator, DeoR family</fullName>
    </submittedName>
</protein>
<proteinExistence type="predicted"/>